<organism evidence="1 2">
    <name type="scientific">Confluentibacter flavum</name>
    <dbReference type="NCBI Taxonomy" id="1909700"/>
    <lineage>
        <taxon>Bacteria</taxon>
        <taxon>Pseudomonadati</taxon>
        <taxon>Bacteroidota</taxon>
        <taxon>Flavobacteriia</taxon>
        <taxon>Flavobacteriales</taxon>
        <taxon>Flavobacteriaceae</taxon>
        <taxon>Confluentibacter</taxon>
    </lineage>
</organism>
<keyword evidence="1" id="KW-0808">Transferase</keyword>
<proteinExistence type="predicted"/>
<evidence type="ECO:0000313" key="1">
    <source>
        <dbReference type="EMBL" id="PKQ46787.1"/>
    </source>
</evidence>
<protein>
    <submittedName>
        <fullName evidence="1">Glycosyltransferase family 2 protein</fullName>
    </submittedName>
</protein>
<evidence type="ECO:0000313" key="2">
    <source>
        <dbReference type="Proteomes" id="UP000233435"/>
    </source>
</evidence>
<sequence length="263" mass="30645">MLTFVIPVKSEKVSSDWSQFCRLFERTLMSVCNQTDANFKVVVVCHELPPVGFKHNNIYYIHADFEPPVPRPSETKESITKRREIDKGEKIKLGVAYAKENFNTDYIMTVDSDDFISNRLAAYVNTSGNDVNGWHIKRGYIYLEGKNHLFLTRKFSDLCGSSIIVKPDLIEHFFGTDPIFYFDHKLKVLNNNIILSEFPFAGGIYSMANGENHWMSFQTLKGLNNHTGWFSKQGINRIYRKLRNYSFRFLTPRIQKEFSFHKL</sequence>
<gene>
    <name evidence="1" type="ORF">CSW08_01090</name>
</gene>
<dbReference type="EMBL" id="PJEO01000006">
    <property type="protein sequence ID" value="PKQ46787.1"/>
    <property type="molecule type" value="Genomic_DNA"/>
</dbReference>
<comment type="caution">
    <text evidence="1">The sequence shown here is derived from an EMBL/GenBank/DDBJ whole genome shotgun (WGS) entry which is preliminary data.</text>
</comment>
<accession>A0A2N3HPD1</accession>
<dbReference type="RefSeq" id="WP_106658066.1">
    <property type="nucleotide sequence ID" value="NZ_PJEO01000006.1"/>
</dbReference>
<dbReference type="AlphaFoldDB" id="A0A2N3HPD1"/>
<dbReference type="Proteomes" id="UP000233435">
    <property type="component" value="Unassembled WGS sequence"/>
</dbReference>
<name>A0A2N3HPD1_9FLAO</name>
<reference evidence="1 2" key="1">
    <citation type="submission" date="2017-12" db="EMBL/GenBank/DDBJ databases">
        <title>Confluentibacter flavum sp. nov., isolated from the saline lake.</title>
        <authorList>
            <person name="Yu L."/>
        </authorList>
    </citation>
    <scope>NUCLEOTIDE SEQUENCE [LARGE SCALE GENOMIC DNA]</scope>
    <source>
        <strain evidence="1 2">3B</strain>
    </source>
</reference>
<keyword evidence="2" id="KW-1185">Reference proteome</keyword>
<dbReference type="GO" id="GO:0016740">
    <property type="term" value="F:transferase activity"/>
    <property type="evidence" value="ECO:0007669"/>
    <property type="project" value="UniProtKB-KW"/>
</dbReference>
<dbReference type="SUPFAM" id="SSF53448">
    <property type="entry name" value="Nucleotide-diphospho-sugar transferases"/>
    <property type="match status" value="1"/>
</dbReference>
<dbReference type="InterPro" id="IPR029044">
    <property type="entry name" value="Nucleotide-diphossugar_trans"/>
</dbReference>